<keyword evidence="4" id="KW-1185">Reference proteome</keyword>
<dbReference type="SUPFAM" id="SSF53649">
    <property type="entry name" value="Alkaline phosphatase-like"/>
    <property type="match status" value="1"/>
</dbReference>
<dbReference type="EMBL" id="BMWC01000007">
    <property type="protein sequence ID" value="GGX13860.1"/>
    <property type="molecule type" value="Genomic_DNA"/>
</dbReference>
<dbReference type="PANTHER" id="PTHR42693:SF53">
    <property type="entry name" value="ENDO-4-O-SULFATASE"/>
    <property type="match status" value="1"/>
</dbReference>
<protein>
    <submittedName>
        <fullName evidence="3">Uncharacterized protein</fullName>
    </submittedName>
</protein>
<dbReference type="InterPro" id="IPR017850">
    <property type="entry name" value="Alkaline_phosphatase_core_sf"/>
</dbReference>
<dbReference type="Proteomes" id="UP000617743">
    <property type="component" value="Unassembled WGS sequence"/>
</dbReference>
<gene>
    <name evidence="3" type="ORF">GCM10010383_49890</name>
</gene>
<keyword evidence="2" id="KW-0378">Hydrolase</keyword>
<comment type="similarity">
    <text evidence="1">Belongs to the sulfatase family.</text>
</comment>
<organism evidence="3 4">
    <name type="scientific">Streptomyces lomondensis</name>
    <dbReference type="NCBI Taxonomy" id="68229"/>
    <lineage>
        <taxon>Bacteria</taxon>
        <taxon>Bacillati</taxon>
        <taxon>Actinomycetota</taxon>
        <taxon>Actinomycetes</taxon>
        <taxon>Kitasatosporales</taxon>
        <taxon>Streptomycetaceae</taxon>
        <taxon>Streptomyces</taxon>
    </lineage>
</organism>
<proteinExistence type="inferred from homology"/>
<dbReference type="Gene3D" id="3.40.720.10">
    <property type="entry name" value="Alkaline Phosphatase, subunit A"/>
    <property type="match status" value="2"/>
</dbReference>
<dbReference type="PANTHER" id="PTHR42693">
    <property type="entry name" value="ARYLSULFATASE FAMILY MEMBER"/>
    <property type="match status" value="1"/>
</dbReference>
<name>A0ABQ2XF08_9ACTN</name>
<reference evidence="4" key="1">
    <citation type="journal article" date="2019" name="Int. J. Syst. Evol. Microbiol.">
        <title>The Global Catalogue of Microorganisms (GCM) 10K type strain sequencing project: providing services to taxonomists for standard genome sequencing and annotation.</title>
        <authorList>
            <consortium name="The Broad Institute Genomics Platform"/>
            <consortium name="The Broad Institute Genome Sequencing Center for Infectious Disease"/>
            <person name="Wu L."/>
            <person name="Ma J."/>
        </authorList>
    </citation>
    <scope>NUCLEOTIDE SEQUENCE [LARGE SCALE GENOMIC DNA]</scope>
    <source>
        <strain evidence="4">JCM 4866</strain>
    </source>
</reference>
<accession>A0ABQ2XF08</accession>
<evidence type="ECO:0000313" key="3">
    <source>
        <dbReference type="EMBL" id="GGX13860.1"/>
    </source>
</evidence>
<evidence type="ECO:0000256" key="1">
    <source>
        <dbReference type="ARBA" id="ARBA00008779"/>
    </source>
</evidence>
<evidence type="ECO:0000313" key="4">
    <source>
        <dbReference type="Proteomes" id="UP000617743"/>
    </source>
</evidence>
<dbReference type="RefSeq" id="WP_190052502.1">
    <property type="nucleotide sequence ID" value="NZ_BMWC01000007.1"/>
</dbReference>
<comment type="caution">
    <text evidence="3">The sequence shown here is derived from an EMBL/GenBank/DDBJ whole genome shotgun (WGS) entry which is preliminary data.</text>
</comment>
<dbReference type="InterPro" id="IPR050738">
    <property type="entry name" value="Sulfatase"/>
</dbReference>
<evidence type="ECO:0000256" key="2">
    <source>
        <dbReference type="ARBA" id="ARBA00022801"/>
    </source>
</evidence>
<sequence length="376" mass="40199">MHTPVHYDHVVVVSVDGLRADALPGGPDSLWERMGRRMPPELLGLSRLLERGAWFGNVVSASPDPAVAHGAMLTGQYPLHNGLCDQLGNLRAPSLFTHARRHGRGTVLRTDSPGVLGPTAGFTREVDLSLVGDDERFFDAIAAAESALGFAHFSLGPSVPGTDADGARRACAETVERFAADRLAPFLDRLTRQAEDSARRLLLVITAGHGTSWDPSEDGLPGPLAEGCLRVPLVVIGDGVAPVHHTRRIRTVDITPTVLELSGIPVAVSGLFDGRSLAPVVVGQEKLGNDAPAVAGIYERDRTVEAGYLGDLKVVRRDRAVRVERFDARGEPRLVADDGAEVLAMLDDYGTARAEPGQVAVTDEMRVQLRSQGYSV</sequence>